<dbReference type="PANTHER" id="PTHR47966">
    <property type="entry name" value="BETA-SITE APP-CLEAVING ENZYME, ISOFORM A-RELATED"/>
    <property type="match status" value="1"/>
</dbReference>
<dbReference type="InterPro" id="IPR033121">
    <property type="entry name" value="PEPTIDASE_A1"/>
</dbReference>
<dbReference type="CDD" id="cd05471">
    <property type="entry name" value="pepsin_like"/>
    <property type="match status" value="1"/>
</dbReference>
<dbReference type="Gene3D" id="2.40.70.10">
    <property type="entry name" value="Acid Proteases"/>
    <property type="match status" value="2"/>
</dbReference>
<evidence type="ECO:0000313" key="11">
    <source>
        <dbReference type="Proteomes" id="UP001162131"/>
    </source>
</evidence>
<dbReference type="EMBL" id="CAJZBQ010000015">
    <property type="protein sequence ID" value="CAG9316342.1"/>
    <property type="molecule type" value="Genomic_DNA"/>
</dbReference>
<keyword evidence="7" id="KW-1133">Transmembrane helix</keyword>
<protein>
    <recommendedName>
        <fullName evidence="9">Peptidase A1 domain-containing protein</fullName>
    </recommendedName>
</protein>
<dbReference type="Proteomes" id="UP001162131">
    <property type="component" value="Unassembled WGS sequence"/>
</dbReference>
<comment type="similarity">
    <text evidence="1 6">Belongs to the peptidase A1 family.</text>
</comment>
<proteinExistence type="inferred from homology"/>
<keyword evidence="8" id="KW-0732">Signal</keyword>
<keyword evidence="7" id="KW-0472">Membrane</keyword>
<evidence type="ECO:0000256" key="3">
    <source>
        <dbReference type="ARBA" id="ARBA00022750"/>
    </source>
</evidence>
<evidence type="ECO:0000256" key="1">
    <source>
        <dbReference type="ARBA" id="ARBA00007447"/>
    </source>
</evidence>
<evidence type="ECO:0000256" key="8">
    <source>
        <dbReference type="SAM" id="SignalP"/>
    </source>
</evidence>
<evidence type="ECO:0000256" key="2">
    <source>
        <dbReference type="ARBA" id="ARBA00022670"/>
    </source>
</evidence>
<comment type="caution">
    <text evidence="10">The sequence shown here is derived from an EMBL/GenBank/DDBJ whole genome shotgun (WGS) entry which is preliminary data.</text>
</comment>
<dbReference type="InterPro" id="IPR001969">
    <property type="entry name" value="Aspartic_peptidase_AS"/>
</dbReference>
<evidence type="ECO:0000256" key="5">
    <source>
        <dbReference type="PIRSR" id="PIRSR601461-1"/>
    </source>
</evidence>
<dbReference type="SUPFAM" id="SSF50630">
    <property type="entry name" value="Acid proteases"/>
    <property type="match status" value="1"/>
</dbReference>
<accession>A0AAU9IT05</accession>
<dbReference type="InterPro" id="IPR001461">
    <property type="entry name" value="Aspartic_peptidase_A1"/>
</dbReference>
<keyword evidence="11" id="KW-1185">Reference proteome</keyword>
<dbReference type="FunFam" id="2.40.70.10:FF:000115">
    <property type="entry name" value="Lysosomal aspartic protease"/>
    <property type="match status" value="1"/>
</dbReference>
<dbReference type="PRINTS" id="PR00792">
    <property type="entry name" value="PEPSIN"/>
</dbReference>
<dbReference type="GO" id="GO:0004190">
    <property type="term" value="F:aspartic-type endopeptidase activity"/>
    <property type="evidence" value="ECO:0007669"/>
    <property type="project" value="UniProtKB-KW"/>
</dbReference>
<evidence type="ECO:0000256" key="6">
    <source>
        <dbReference type="RuleBase" id="RU000454"/>
    </source>
</evidence>
<evidence type="ECO:0000256" key="4">
    <source>
        <dbReference type="ARBA" id="ARBA00022801"/>
    </source>
</evidence>
<evidence type="ECO:0000259" key="9">
    <source>
        <dbReference type="PROSITE" id="PS51767"/>
    </source>
</evidence>
<feature type="chain" id="PRO_5043818355" description="Peptidase A1 domain-containing protein" evidence="8">
    <location>
        <begin position="16"/>
        <end position="433"/>
    </location>
</feature>
<keyword evidence="3 6" id="KW-0064">Aspartyl protease</keyword>
<dbReference type="AlphaFoldDB" id="A0AAU9IT05"/>
<dbReference type="InterPro" id="IPR021109">
    <property type="entry name" value="Peptidase_aspartic_dom_sf"/>
</dbReference>
<dbReference type="GO" id="GO:0016485">
    <property type="term" value="P:protein processing"/>
    <property type="evidence" value="ECO:0007669"/>
    <property type="project" value="UniProtKB-ARBA"/>
</dbReference>
<dbReference type="PROSITE" id="PS00141">
    <property type="entry name" value="ASP_PROTEASE"/>
    <property type="match status" value="2"/>
</dbReference>
<feature type="active site" evidence="5">
    <location>
        <position position="260"/>
    </location>
</feature>
<feature type="transmembrane region" description="Helical" evidence="7">
    <location>
        <begin position="389"/>
        <end position="410"/>
    </location>
</feature>
<keyword evidence="7" id="KW-0812">Transmembrane</keyword>
<dbReference type="PROSITE" id="PS51767">
    <property type="entry name" value="PEPTIDASE_A1"/>
    <property type="match status" value="1"/>
</dbReference>
<name>A0AAU9IT05_9CILI</name>
<gene>
    <name evidence="10" type="ORF">BSTOLATCC_MIC15773</name>
</gene>
<sequence>MFFFILFATSAAVIYFPIEKEEEITFDFDTSGFLSLSANTTAQLSNLQNMQYKGQIQIGSPPQKFKVIFDTGSSWLWVVSKDCDKCHSVTNSFNKKKSATFVDREIPKTLIYGKGACAGNISSDLVFIGDKGTLNPVMQDFILVSKDKDFSGMQADGILGMGFDGLSDSIPPLIQNMKESSIIENATFSVFLSDNGYGKSNTNLQSMVIIGGYDLDKYAKEKEITYLPVITYPGYWTVRLSRIFIDSTPIVLASSLAIVDTGTSFLIGPTTEVNQIYSYLQRSFGCSLSNSNLICDCGNSHSLSDYPDLGFVFSDNVKFTLSPHHYFMKSGRNCLLLMATMGDSYMWVLGDVFLRKYYTIYDMDNRRVGFAESVNEDVSGEESSRIVRLLLVAGGMILCGVLLIGLRILYKKYTRRNRLPLDNSIDLPLRSNN</sequence>
<dbReference type="Pfam" id="PF00026">
    <property type="entry name" value="Asp"/>
    <property type="match status" value="1"/>
</dbReference>
<feature type="domain" description="Peptidase A1" evidence="9">
    <location>
        <begin position="52"/>
        <end position="371"/>
    </location>
</feature>
<evidence type="ECO:0000313" key="10">
    <source>
        <dbReference type="EMBL" id="CAG9316342.1"/>
    </source>
</evidence>
<keyword evidence="4 6" id="KW-0378">Hydrolase</keyword>
<evidence type="ECO:0000256" key="7">
    <source>
        <dbReference type="SAM" id="Phobius"/>
    </source>
</evidence>
<feature type="signal peptide" evidence="8">
    <location>
        <begin position="1"/>
        <end position="15"/>
    </location>
</feature>
<feature type="active site" evidence="5">
    <location>
        <position position="70"/>
    </location>
</feature>
<dbReference type="InterPro" id="IPR034164">
    <property type="entry name" value="Pepsin-like_dom"/>
</dbReference>
<reference evidence="10" key="1">
    <citation type="submission" date="2021-09" db="EMBL/GenBank/DDBJ databases">
        <authorList>
            <consortium name="AG Swart"/>
            <person name="Singh M."/>
            <person name="Singh A."/>
            <person name="Seah K."/>
            <person name="Emmerich C."/>
        </authorList>
    </citation>
    <scope>NUCLEOTIDE SEQUENCE</scope>
    <source>
        <strain evidence="10">ATCC30299</strain>
    </source>
</reference>
<dbReference type="PANTHER" id="PTHR47966:SF51">
    <property type="entry name" value="BETA-SITE APP-CLEAVING ENZYME, ISOFORM A-RELATED"/>
    <property type="match status" value="1"/>
</dbReference>
<keyword evidence="2 6" id="KW-0645">Protease</keyword>
<organism evidence="10 11">
    <name type="scientific">Blepharisma stoltei</name>
    <dbReference type="NCBI Taxonomy" id="1481888"/>
    <lineage>
        <taxon>Eukaryota</taxon>
        <taxon>Sar</taxon>
        <taxon>Alveolata</taxon>
        <taxon>Ciliophora</taxon>
        <taxon>Postciliodesmatophora</taxon>
        <taxon>Heterotrichea</taxon>
        <taxon>Heterotrichida</taxon>
        <taxon>Blepharismidae</taxon>
        <taxon>Blepharisma</taxon>
    </lineage>
</organism>